<name>A0A517Z4V3_9PLAN</name>
<dbReference type="GO" id="GO:0046872">
    <property type="term" value="F:metal ion binding"/>
    <property type="evidence" value="ECO:0007669"/>
    <property type="project" value="UniProtKB-KW"/>
</dbReference>
<keyword evidence="3" id="KW-0479">Metal-binding</keyword>
<dbReference type="Gene3D" id="3.40.720.10">
    <property type="entry name" value="Alkaline Phosphatase, subunit A"/>
    <property type="match status" value="1"/>
</dbReference>
<dbReference type="Gene3D" id="3.30.1120.10">
    <property type="match status" value="1"/>
</dbReference>
<dbReference type="InterPro" id="IPR017850">
    <property type="entry name" value="Alkaline_phosphatase_core_sf"/>
</dbReference>
<gene>
    <name evidence="9" type="primary">atsA_25</name>
    <name evidence="9" type="ORF">Mal4_17990</name>
</gene>
<dbReference type="KEGG" id="mri:Mal4_17990"/>
<dbReference type="CDD" id="cd16144">
    <property type="entry name" value="ARS_like"/>
    <property type="match status" value="1"/>
</dbReference>
<evidence type="ECO:0000256" key="6">
    <source>
        <dbReference type="ARBA" id="ARBA00022837"/>
    </source>
</evidence>
<dbReference type="AlphaFoldDB" id="A0A517Z4V3"/>
<evidence type="ECO:0000256" key="2">
    <source>
        <dbReference type="ARBA" id="ARBA00008779"/>
    </source>
</evidence>
<evidence type="ECO:0000313" key="9">
    <source>
        <dbReference type="EMBL" id="QDU37485.1"/>
    </source>
</evidence>
<dbReference type="PANTHER" id="PTHR42693">
    <property type="entry name" value="ARYLSULFATASE FAMILY MEMBER"/>
    <property type="match status" value="1"/>
</dbReference>
<dbReference type="InterPro" id="IPR050738">
    <property type="entry name" value="Sulfatase"/>
</dbReference>
<feature type="signal peptide" evidence="7">
    <location>
        <begin position="1"/>
        <end position="22"/>
    </location>
</feature>
<dbReference type="EMBL" id="CP036275">
    <property type="protein sequence ID" value="QDU37485.1"/>
    <property type="molecule type" value="Genomic_DNA"/>
</dbReference>
<evidence type="ECO:0000256" key="1">
    <source>
        <dbReference type="ARBA" id="ARBA00001913"/>
    </source>
</evidence>
<keyword evidence="6" id="KW-0106">Calcium</keyword>
<dbReference type="RefSeq" id="WP_145368343.1">
    <property type="nucleotide sequence ID" value="NZ_CP036275.1"/>
</dbReference>
<protein>
    <submittedName>
        <fullName evidence="9">Arylsulfatase</fullName>
        <ecNumber evidence="9">3.1.6.1</ecNumber>
    </submittedName>
</protein>
<dbReference type="EC" id="3.1.6.1" evidence="9"/>
<dbReference type="InterPro" id="IPR024607">
    <property type="entry name" value="Sulfatase_CS"/>
</dbReference>
<keyword evidence="10" id="KW-1185">Reference proteome</keyword>
<dbReference type="Pfam" id="PF00884">
    <property type="entry name" value="Sulfatase"/>
    <property type="match status" value="1"/>
</dbReference>
<organism evidence="9 10">
    <name type="scientific">Maioricimonas rarisocia</name>
    <dbReference type="NCBI Taxonomy" id="2528026"/>
    <lineage>
        <taxon>Bacteria</taxon>
        <taxon>Pseudomonadati</taxon>
        <taxon>Planctomycetota</taxon>
        <taxon>Planctomycetia</taxon>
        <taxon>Planctomycetales</taxon>
        <taxon>Planctomycetaceae</taxon>
        <taxon>Maioricimonas</taxon>
    </lineage>
</organism>
<evidence type="ECO:0000256" key="3">
    <source>
        <dbReference type="ARBA" id="ARBA00022723"/>
    </source>
</evidence>
<reference evidence="9 10" key="1">
    <citation type="submission" date="2019-02" db="EMBL/GenBank/DDBJ databases">
        <title>Deep-cultivation of Planctomycetes and their phenomic and genomic characterization uncovers novel biology.</title>
        <authorList>
            <person name="Wiegand S."/>
            <person name="Jogler M."/>
            <person name="Boedeker C."/>
            <person name="Pinto D."/>
            <person name="Vollmers J."/>
            <person name="Rivas-Marin E."/>
            <person name="Kohn T."/>
            <person name="Peeters S.H."/>
            <person name="Heuer A."/>
            <person name="Rast P."/>
            <person name="Oberbeckmann S."/>
            <person name="Bunk B."/>
            <person name="Jeske O."/>
            <person name="Meyerdierks A."/>
            <person name="Storesund J.E."/>
            <person name="Kallscheuer N."/>
            <person name="Luecker S."/>
            <person name="Lage O.M."/>
            <person name="Pohl T."/>
            <person name="Merkel B.J."/>
            <person name="Hornburger P."/>
            <person name="Mueller R.-W."/>
            <person name="Bruemmer F."/>
            <person name="Labrenz M."/>
            <person name="Spormann A.M."/>
            <person name="Op den Camp H."/>
            <person name="Overmann J."/>
            <person name="Amann R."/>
            <person name="Jetten M.S.M."/>
            <person name="Mascher T."/>
            <person name="Medema M.H."/>
            <person name="Devos D.P."/>
            <person name="Kaster A.-K."/>
            <person name="Ovreas L."/>
            <person name="Rohde M."/>
            <person name="Galperin M.Y."/>
            <person name="Jogler C."/>
        </authorList>
    </citation>
    <scope>NUCLEOTIDE SEQUENCE [LARGE SCALE GENOMIC DNA]</scope>
    <source>
        <strain evidence="9 10">Mal4</strain>
    </source>
</reference>
<evidence type="ECO:0000313" key="10">
    <source>
        <dbReference type="Proteomes" id="UP000320496"/>
    </source>
</evidence>
<keyword evidence="4 7" id="KW-0732">Signal</keyword>
<dbReference type="SUPFAM" id="SSF53649">
    <property type="entry name" value="Alkaline phosphatase-like"/>
    <property type="match status" value="1"/>
</dbReference>
<sequence precursor="true">MRQVIALPVICCLLVSGPAARAAQDRPSIVVFLVDDMGLMDTSVPFLTDADGKPKSHPLNEFYRTPNMERLAGQGIRFSNFYAMSVCSPTRVSIMTGQTSARHRTTNWIRPESNNAGPYGAQDWQWRGVTPGHLTLPELLQEVGYRTIHCGKGHFGPNETYGEDPANFGFDVNIAGCASGSPGSYYGTEDFGLKKKGRERRAVPGLEKYHGEEIYLTEALTREINRSIGEAVDADQPFFAYMAHYAVHAPFQPDPRFAGHYSGEPDRVAAFASMIEGMDKSLGDMLDHLDALGVAEETLVFFVGDNGTDAPLGPLHEIACAAPLRGKKGTHYEGGMRVPFIAAWAAPNGDHPLQKRTPISGGTIVSDVGIVYDLFPTILALTGTDVSPDHADVTIDGIDLTPILTGNANGPENREFLMHFPHAHRSSYFTVFRNGNWKLIYHYRPAKGAAWGRYELFDLSQDRDESHNLAEERPNKLREMMTLMTASLEEAGAQYPLADDKTSRLVPEMPAAN</sequence>
<feature type="chain" id="PRO_5021778164" evidence="7">
    <location>
        <begin position="23"/>
        <end position="513"/>
    </location>
</feature>
<dbReference type="GO" id="GO:0004065">
    <property type="term" value="F:arylsulfatase activity"/>
    <property type="evidence" value="ECO:0007669"/>
    <property type="project" value="UniProtKB-EC"/>
</dbReference>
<comment type="similarity">
    <text evidence="2">Belongs to the sulfatase family.</text>
</comment>
<accession>A0A517Z4V3</accession>
<dbReference type="Proteomes" id="UP000320496">
    <property type="component" value="Chromosome"/>
</dbReference>
<dbReference type="OrthoDB" id="9783154at2"/>
<dbReference type="PANTHER" id="PTHR42693:SF42">
    <property type="entry name" value="ARYLSULFATASE G"/>
    <property type="match status" value="1"/>
</dbReference>
<dbReference type="PROSITE" id="PS00523">
    <property type="entry name" value="SULFATASE_1"/>
    <property type="match status" value="1"/>
</dbReference>
<feature type="domain" description="Sulfatase N-terminal" evidence="8">
    <location>
        <begin position="60"/>
        <end position="383"/>
    </location>
</feature>
<proteinExistence type="inferred from homology"/>
<evidence type="ECO:0000256" key="4">
    <source>
        <dbReference type="ARBA" id="ARBA00022729"/>
    </source>
</evidence>
<keyword evidence="5 9" id="KW-0378">Hydrolase</keyword>
<evidence type="ECO:0000259" key="8">
    <source>
        <dbReference type="Pfam" id="PF00884"/>
    </source>
</evidence>
<dbReference type="InterPro" id="IPR000917">
    <property type="entry name" value="Sulfatase_N"/>
</dbReference>
<evidence type="ECO:0000256" key="7">
    <source>
        <dbReference type="SAM" id="SignalP"/>
    </source>
</evidence>
<evidence type="ECO:0000256" key="5">
    <source>
        <dbReference type="ARBA" id="ARBA00022801"/>
    </source>
</evidence>
<comment type="cofactor">
    <cofactor evidence="1">
        <name>Ca(2+)</name>
        <dbReference type="ChEBI" id="CHEBI:29108"/>
    </cofactor>
</comment>